<sequence length="229" mass="24550">MDIVRATALSKALARAGFLGLGGFHPQPEDGVPDAASVSPARTLLVIGSAGPALFQLFEKSPEAADGLSDPLDRYTARVLRKVSEDFGFRVVFPFDGPPWHPFQQWAMKAGGFSPSPMGVLAHETYGPWAGFRAAFLSPEVFGTFELNGKPGPCETCEDKPCLSACPAGALSVETGYDVPRCRDHLAKKPEADCFSGCLARRACPYGREFLQSPGQAKFHMIAFLNGIV</sequence>
<evidence type="ECO:0000313" key="2">
    <source>
        <dbReference type="EMBL" id="MXN64979.1"/>
    </source>
</evidence>
<dbReference type="RefSeq" id="WP_160775210.1">
    <property type="nucleotide sequence ID" value="NZ_WUMV01000003.1"/>
</dbReference>
<proteinExistence type="predicted"/>
<gene>
    <name evidence="2" type="ORF">GR183_08675</name>
</gene>
<dbReference type="PROSITE" id="PS51379">
    <property type="entry name" value="4FE4S_FER_2"/>
    <property type="match status" value="1"/>
</dbReference>
<accession>A0A7X3S7Q5</accession>
<evidence type="ECO:0000313" key="3">
    <source>
        <dbReference type="Proteomes" id="UP000433101"/>
    </source>
</evidence>
<protein>
    <recommendedName>
        <fullName evidence="1">4Fe-4S ferredoxin-type domain-containing protein</fullName>
    </recommendedName>
</protein>
<keyword evidence="3" id="KW-1185">Reference proteome</keyword>
<dbReference type="InterPro" id="IPR017896">
    <property type="entry name" value="4Fe4S_Fe-S-bd"/>
</dbReference>
<feature type="domain" description="4Fe-4S ferredoxin-type" evidence="1">
    <location>
        <begin position="143"/>
        <end position="176"/>
    </location>
</feature>
<comment type="caution">
    <text evidence="2">The sequence shown here is derived from an EMBL/GenBank/DDBJ whole genome shotgun (WGS) entry which is preliminary data.</text>
</comment>
<evidence type="ECO:0000259" key="1">
    <source>
        <dbReference type="PROSITE" id="PS51379"/>
    </source>
</evidence>
<dbReference type="SUPFAM" id="SSF54862">
    <property type="entry name" value="4Fe-4S ferredoxins"/>
    <property type="match status" value="1"/>
</dbReference>
<organism evidence="2 3">
    <name type="scientific">Stappia sediminis</name>
    <dbReference type="NCBI Taxonomy" id="2692190"/>
    <lineage>
        <taxon>Bacteria</taxon>
        <taxon>Pseudomonadati</taxon>
        <taxon>Pseudomonadota</taxon>
        <taxon>Alphaproteobacteria</taxon>
        <taxon>Hyphomicrobiales</taxon>
        <taxon>Stappiaceae</taxon>
        <taxon>Stappia</taxon>
    </lineage>
</organism>
<name>A0A7X3S7Q5_9HYPH</name>
<dbReference type="AlphaFoldDB" id="A0A7X3S7Q5"/>
<reference evidence="2 3" key="1">
    <citation type="submission" date="2019-12" db="EMBL/GenBank/DDBJ databases">
        <authorList>
            <person name="Li M."/>
        </authorList>
    </citation>
    <scope>NUCLEOTIDE SEQUENCE [LARGE SCALE GENOMIC DNA]</scope>
    <source>
        <strain evidence="2 3">GBMRC 2046</strain>
    </source>
</reference>
<dbReference type="Proteomes" id="UP000433101">
    <property type="component" value="Unassembled WGS sequence"/>
</dbReference>
<dbReference type="EMBL" id="WUMV01000003">
    <property type="protein sequence ID" value="MXN64979.1"/>
    <property type="molecule type" value="Genomic_DNA"/>
</dbReference>